<evidence type="ECO:0000313" key="2">
    <source>
        <dbReference type="Proteomes" id="UP000322234"/>
    </source>
</evidence>
<dbReference type="Proteomes" id="UP000322234">
    <property type="component" value="Unassembled WGS sequence"/>
</dbReference>
<dbReference type="AlphaFoldDB" id="A0A6B0RWY1"/>
<proteinExistence type="predicted"/>
<keyword evidence="2" id="KW-1185">Reference proteome</keyword>
<evidence type="ECO:0000313" key="1">
    <source>
        <dbReference type="EMBL" id="MXQ94082.1"/>
    </source>
</evidence>
<reference evidence="1" key="1">
    <citation type="submission" date="2019-10" db="EMBL/GenBank/DDBJ databases">
        <title>The sequence and de novo assembly of the wild yak genome.</title>
        <authorList>
            <person name="Liu Y."/>
        </authorList>
    </citation>
    <scope>NUCLEOTIDE SEQUENCE [LARGE SCALE GENOMIC DNA]</scope>
    <source>
        <strain evidence="1">WY2019</strain>
    </source>
</reference>
<organism evidence="1 2">
    <name type="scientific">Bos mutus</name>
    <name type="common">wild yak</name>
    <dbReference type="NCBI Taxonomy" id="72004"/>
    <lineage>
        <taxon>Eukaryota</taxon>
        <taxon>Metazoa</taxon>
        <taxon>Chordata</taxon>
        <taxon>Craniata</taxon>
        <taxon>Vertebrata</taxon>
        <taxon>Euteleostomi</taxon>
        <taxon>Mammalia</taxon>
        <taxon>Eutheria</taxon>
        <taxon>Laurasiatheria</taxon>
        <taxon>Artiodactyla</taxon>
        <taxon>Ruminantia</taxon>
        <taxon>Pecora</taxon>
        <taxon>Bovidae</taxon>
        <taxon>Bovinae</taxon>
        <taxon>Bos</taxon>
    </lineage>
</organism>
<gene>
    <name evidence="1" type="ORF">E5288_WYG008493</name>
</gene>
<sequence>MRNGPWPDAVLDAVCTLEWTGKSPSRTNELAGSTKGDIHERVKDFKATCTLHTIMKEEQNSESLNLFPHLFDLAAFLMDLLGIS</sequence>
<name>A0A6B0RWY1_9CETA</name>
<accession>A0A6B0RWY1</accession>
<dbReference type="EMBL" id="VBQZ03000105">
    <property type="protein sequence ID" value="MXQ94082.1"/>
    <property type="molecule type" value="Genomic_DNA"/>
</dbReference>
<protein>
    <submittedName>
        <fullName evidence="1">Uncharacterized protein</fullName>
    </submittedName>
</protein>
<comment type="caution">
    <text evidence="1">The sequence shown here is derived from an EMBL/GenBank/DDBJ whole genome shotgun (WGS) entry which is preliminary data.</text>
</comment>